<keyword evidence="2" id="KW-1185">Reference proteome</keyword>
<dbReference type="Proteomes" id="UP000265515">
    <property type="component" value="Unassembled WGS sequence"/>
</dbReference>
<dbReference type="EMBL" id="BFEA01000428">
    <property type="protein sequence ID" value="GBG83092.1"/>
    <property type="molecule type" value="Genomic_DNA"/>
</dbReference>
<name>A0A388LLK1_CHABU</name>
<protein>
    <submittedName>
        <fullName evidence="1">Uncharacterized protein</fullName>
    </submittedName>
</protein>
<evidence type="ECO:0000313" key="2">
    <source>
        <dbReference type="Proteomes" id="UP000265515"/>
    </source>
</evidence>
<accession>A0A388LLK1</accession>
<reference evidence="1 2" key="1">
    <citation type="journal article" date="2018" name="Cell">
        <title>The Chara Genome: Secondary Complexity and Implications for Plant Terrestrialization.</title>
        <authorList>
            <person name="Nishiyama T."/>
            <person name="Sakayama H."/>
            <person name="Vries J.D."/>
            <person name="Buschmann H."/>
            <person name="Saint-Marcoux D."/>
            <person name="Ullrich K.K."/>
            <person name="Haas F.B."/>
            <person name="Vanderstraeten L."/>
            <person name="Becker D."/>
            <person name="Lang D."/>
            <person name="Vosolsobe S."/>
            <person name="Rombauts S."/>
            <person name="Wilhelmsson P.K.I."/>
            <person name="Janitza P."/>
            <person name="Kern R."/>
            <person name="Heyl A."/>
            <person name="Rumpler F."/>
            <person name="Villalobos L.I.A.C."/>
            <person name="Clay J.M."/>
            <person name="Skokan R."/>
            <person name="Toyoda A."/>
            <person name="Suzuki Y."/>
            <person name="Kagoshima H."/>
            <person name="Schijlen E."/>
            <person name="Tajeshwar N."/>
            <person name="Catarino B."/>
            <person name="Hetherington A.J."/>
            <person name="Saltykova A."/>
            <person name="Bonnot C."/>
            <person name="Breuninger H."/>
            <person name="Symeonidi A."/>
            <person name="Radhakrishnan G.V."/>
            <person name="Van Nieuwerburgh F."/>
            <person name="Deforce D."/>
            <person name="Chang C."/>
            <person name="Karol K.G."/>
            <person name="Hedrich R."/>
            <person name="Ulvskov P."/>
            <person name="Glockner G."/>
            <person name="Delwiche C.F."/>
            <person name="Petrasek J."/>
            <person name="Van de Peer Y."/>
            <person name="Friml J."/>
            <person name="Beilby M."/>
            <person name="Dolan L."/>
            <person name="Kohara Y."/>
            <person name="Sugano S."/>
            <person name="Fujiyama A."/>
            <person name="Delaux P.-M."/>
            <person name="Quint M."/>
            <person name="TheiBen G."/>
            <person name="Hagemann M."/>
            <person name="Harholt J."/>
            <person name="Dunand C."/>
            <person name="Zachgo S."/>
            <person name="Langdale J."/>
            <person name="Maumus F."/>
            <person name="Straeten D.V.D."/>
            <person name="Gould S.B."/>
            <person name="Rensing S.A."/>
        </authorList>
    </citation>
    <scope>NUCLEOTIDE SEQUENCE [LARGE SCALE GENOMIC DNA]</scope>
    <source>
        <strain evidence="1 2">S276</strain>
    </source>
</reference>
<gene>
    <name evidence="1" type="ORF">CBR_g36710</name>
</gene>
<organism evidence="1 2">
    <name type="scientific">Chara braunii</name>
    <name type="common">Braun's stonewort</name>
    <dbReference type="NCBI Taxonomy" id="69332"/>
    <lineage>
        <taxon>Eukaryota</taxon>
        <taxon>Viridiplantae</taxon>
        <taxon>Streptophyta</taxon>
        <taxon>Charophyceae</taxon>
        <taxon>Charales</taxon>
        <taxon>Characeae</taxon>
        <taxon>Chara</taxon>
    </lineage>
</organism>
<proteinExistence type="predicted"/>
<dbReference type="Gramene" id="GBG83092">
    <property type="protein sequence ID" value="GBG83092"/>
    <property type="gene ID" value="CBR_g36710"/>
</dbReference>
<dbReference type="STRING" id="69332.A0A388LLK1"/>
<comment type="caution">
    <text evidence="1">The sequence shown here is derived from an EMBL/GenBank/DDBJ whole genome shotgun (WGS) entry which is preliminary data.</text>
</comment>
<dbReference type="AlphaFoldDB" id="A0A388LLK1"/>
<evidence type="ECO:0000313" key="1">
    <source>
        <dbReference type="EMBL" id="GBG83092.1"/>
    </source>
</evidence>
<sequence length="227" mass="23631">MSGSRLLRRAEVYTAPWLGGVEGGLSMTLTKELSVVAVEGGGVRAPGGGMTVLVAVQTPSPAQNGRTLLSGKDTARRDEALREVLLRDLGGRCANVIRVAAWPGEGGGGELEALGYREGKVLQVVVDGLAEVEVVVMVTLRRQRGNSVLLTILERAEAAREVMALLHGTAGTTVERRTALGSVVRGGGSVTSMLRQGGGSGLKTGPHPLMVLGGLVSLWHRCEVIPP</sequence>